<evidence type="ECO:0000313" key="1">
    <source>
        <dbReference type="EMBL" id="OQE70401.1"/>
    </source>
</evidence>
<dbReference type="EMBL" id="MOOB01000117">
    <property type="protein sequence ID" value="OQE70401.1"/>
    <property type="molecule type" value="Genomic_DNA"/>
</dbReference>
<accession>A0A1V6X5H9</accession>
<evidence type="ECO:0000313" key="2">
    <source>
        <dbReference type="Proteomes" id="UP000191691"/>
    </source>
</evidence>
<dbReference type="Proteomes" id="UP000191691">
    <property type="component" value="Unassembled WGS sequence"/>
</dbReference>
<name>A0A1V6X5H9_PENNA</name>
<protein>
    <submittedName>
        <fullName evidence="1">Uncharacterized protein</fullName>
    </submittedName>
</protein>
<proteinExistence type="predicted"/>
<dbReference type="AlphaFoldDB" id="A0A1V6X5H9"/>
<sequence length="28" mass="3065">MFGNGYEEYGPKKPVTVMTEALSLICSV</sequence>
<comment type="caution">
    <text evidence="1">The sequence shown here is derived from an EMBL/GenBank/DDBJ whole genome shotgun (WGS) entry which is preliminary data.</text>
</comment>
<keyword evidence="2" id="KW-1185">Reference proteome</keyword>
<gene>
    <name evidence="1" type="ORF">PENNAL_c0117G12081</name>
</gene>
<organism evidence="1 2">
    <name type="scientific">Penicillium nalgiovense</name>
    <dbReference type="NCBI Taxonomy" id="60175"/>
    <lineage>
        <taxon>Eukaryota</taxon>
        <taxon>Fungi</taxon>
        <taxon>Dikarya</taxon>
        <taxon>Ascomycota</taxon>
        <taxon>Pezizomycotina</taxon>
        <taxon>Eurotiomycetes</taxon>
        <taxon>Eurotiomycetidae</taxon>
        <taxon>Eurotiales</taxon>
        <taxon>Aspergillaceae</taxon>
        <taxon>Penicillium</taxon>
    </lineage>
</organism>
<reference evidence="2" key="1">
    <citation type="journal article" date="2017" name="Nat. Microbiol.">
        <title>Global analysis of biosynthetic gene clusters reveals vast potential of secondary metabolite production in Penicillium species.</title>
        <authorList>
            <person name="Nielsen J.C."/>
            <person name="Grijseels S."/>
            <person name="Prigent S."/>
            <person name="Ji B."/>
            <person name="Dainat J."/>
            <person name="Nielsen K.F."/>
            <person name="Frisvad J.C."/>
            <person name="Workman M."/>
            <person name="Nielsen J."/>
        </authorList>
    </citation>
    <scope>NUCLEOTIDE SEQUENCE [LARGE SCALE GENOMIC DNA]</scope>
    <source>
        <strain evidence="2">IBT 13039</strain>
    </source>
</reference>